<dbReference type="PANTHER" id="PTHR10361:SF24">
    <property type="entry name" value="P3 PROTEIN"/>
    <property type="match status" value="1"/>
</dbReference>
<sequence>MDLLASLSQFIPIGLIIIMFGMGLSLTVADFKRVITQPAASLAGLGGQMIALPLIGWLTAMVFQLEAQTAVGVIILVCCAGGATSNLFSYLAKADTALSVTLTAASSCITIVTLPFIVNLALGHFMSTEAELSLPVGQTIKTLATMTVIPVIVGMILFARFPKQVTQLEPWVRKLSLIVLGLIVLPTLINAPSTVAGHLTTLVPALFFLNIGSMLCGHVIAKTMSLNRAQRGTLTIEVGVQNVVTAFFVAANLIGDVSLSVPAAVYAIPMVLNVVLYILWARRARR</sequence>
<proteinExistence type="predicted"/>
<dbReference type="EMBL" id="AEIG01000016">
    <property type="protein sequence ID" value="EGG30332.1"/>
    <property type="molecule type" value="Genomic_DNA"/>
</dbReference>
<reference evidence="5 6" key="1">
    <citation type="journal article" date="2011" name="J. Bacteriol.">
        <title>Genome sequence of strain IMCC3088, a proteorhodopsin-containing marine bacterium belonging to the OM60/NOR5 clade.</title>
        <authorList>
            <person name="Jang Y."/>
            <person name="Oh H.M."/>
            <person name="Kang I."/>
            <person name="Lee K."/>
            <person name="Yang S.J."/>
            <person name="Cho J.C."/>
        </authorList>
    </citation>
    <scope>NUCLEOTIDE SEQUENCE [LARGE SCALE GENOMIC DNA]</scope>
    <source>
        <strain evidence="5 6">IMCC3088</strain>
    </source>
</reference>
<dbReference type="STRING" id="2518989.IMCC3088_578"/>
<evidence type="ECO:0000313" key="6">
    <source>
        <dbReference type="Proteomes" id="UP000005615"/>
    </source>
</evidence>
<dbReference type="GO" id="GO:0016020">
    <property type="term" value="C:membrane"/>
    <property type="evidence" value="ECO:0007669"/>
    <property type="project" value="UniProtKB-SubCell"/>
</dbReference>
<gene>
    <name evidence="5" type="ORF">IMCC3088_578</name>
</gene>
<organism evidence="5 6">
    <name type="scientific">Aequoribacter fuscus</name>
    <dbReference type="NCBI Taxonomy" id="2518989"/>
    <lineage>
        <taxon>Bacteria</taxon>
        <taxon>Pseudomonadati</taxon>
        <taxon>Pseudomonadota</taxon>
        <taxon>Gammaproteobacteria</taxon>
        <taxon>Cellvibrionales</taxon>
        <taxon>Halieaceae</taxon>
        <taxon>Aequoribacter</taxon>
    </lineage>
</organism>
<protein>
    <submittedName>
        <fullName evidence="5">p3 protein</fullName>
    </submittedName>
</protein>
<dbReference type="Gene3D" id="1.20.1530.20">
    <property type="match status" value="1"/>
</dbReference>
<keyword evidence="2" id="KW-0812">Transmembrane</keyword>
<evidence type="ECO:0000256" key="4">
    <source>
        <dbReference type="ARBA" id="ARBA00023136"/>
    </source>
</evidence>
<comment type="subcellular location">
    <subcellularLocation>
        <location evidence="1">Membrane</location>
        <topology evidence="1">Multi-pass membrane protein</topology>
    </subcellularLocation>
</comment>
<evidence type="ECO:0000256" key="3">
    <source>
        <dbReference type="ARBA" id="ARBA00022989"/>
    </source>
</evidence>
<evidence type="ECO:0000256" key="2">
    <source>
        <dbReference type="ARBA" id="ARBA00022692"/>
    </source>
</evidence>
<dbReference type="Proteomes" id="UP000005615">
    <property type="component" value="Unassembled WGS sequence"/>
</dbReference>
<dbReference type="InterPro" id="IPR004710">
    <property type="entry name" value="Bilac:Na_transpt"/>
</dbReference>
<accession>F3KZW6</accession>
<evidence type="ECO:0000256" key="1">
    <source>
        <dbReference type="ARBA" id="ARBA00004141"/>
    </source>
</evidence>
<keyword evidence="6" id="KW-1185">Reference proteome</keyword>
<comment type="caution">
    <text evidence="5">The sequence shown here is derived from an EMBL/GenBank/DDBJ whole genome shotgun (WGS) entry which is preliminary data.</text>
</comment>
<dbReference type="Pfam" id="PF01758">
    <property type="entry name" value="SBF"/>
    <property type="match status" value="1"/>
</dbReference>
<keyword evidence="3" id="KW-1133">Transmembrane helix</keyword>
<dbReference type="AlphaFoldDB" id="F3KZW6"/>
<dbReference type="InterPro" id="IPR038770">
    <property type="entry name" value="Na+/solute_symporter_sf"/>
</dbReference>
<dbReference type="InterPro" id="IPR002657">
    <property type="entry name" value="BilAc:Na_symport/Acr3"/>
</dbReference>
<keyword evidence="4" id="KW-0472">Membrane</keyword>
<evidence type="ECO:0000313" key="5">
    <source>
        <dbReference type="EMBL" id="EGG30332.1"/>
    </source>
</evidence>
<dbReference type="PANTHER" id="PTHR10361">
    <property type="entry name" value="SODIUM-BILE ACID COTRANSPORTER"/>
    <property type="match status" value="1"/>
</dbReference>
<dbReference type="eggNOG" id="COG0385">
    <property type="taxonomic scope" value="Bacteria"/>
</dbReference>
<dbReference type="OrthoDB" id="9806785at2"/>
<name>F3KZW6_9GAMM</name>
<dbReference type="RefSeq" id="WP_009574960.1">
    <property type="nucleotide sequence ID" value="NZ_AEIG01000016.1"/>
</dbReference>